<dbReference type="InterPro" id="IPR042263">
    <property type="entry name" value="DPH1/DPH2_1"/>
</dbReference>
<evidence type="ECO:0000256" key="12">
    <source>
        <dbReference type="ARBA" id="ARBA00032574"/>
    </source>
</evidence>
<keyword evidence="10" id="KW-0411">Iron-sulfur</keyword>
<feature type="region of interest" description="Disordered" evidence="15">
    <location>
        <begin position="219"/>
        <end position="296"/>
    </location>
</feature>
<dbReference type="GO" id="GO:0051536">
    <property type="term" value="F:iron-sulfur cluster binding"/>
    <property type="evidence" value="ECO:0007669"/>
    <property type="project" value="UniProtKB-KW"/>
</dbReference>
<dbReference type="Gene3D" id="3.40.50.11840">
    <property type="entry name" value="Diphthamide synthesis DPH1/DPH2 domain 1"/>
    <property type="match status" value="1"/>
</dbReference>
<protein>
    <recommendedName>
        <fullName evidence="5">2-(3-amino-3-carboxypropyl)histidine synthase subunit 1</fullName>
        <ecNumber evidence="4">2.5.1.108</ecNumber>
    </recommendedName>
    <alternativeName>
        <fullName evidence="12">Diphthamide biosynthesis protein 1</fullName>
    </alternativeName>
    <alternativeName>
        <fullName evidence="13">Diphtheria toxin resistance protein 1</fullName>
    </alternativeName>
    <alternativeName>
        <fullName evidence="11">S-adenosyl-L-methionine:L-histidine 3-amino-3-carboxypropyltransferase 1</fullName>
    </alternativeName>
</protein>
<dbReference type="Gene3D" id="3.40.50.11860">
    <property type="entry name" value="Diphthamide synthesis DPH1/DPH2 domain 3"/>
    <property type="match status" value="1"/>
</dbReference>
<keyword evidence="6" id="KW-0808">Transferase</keyword>
<comment type="similarity">
    <text evidence="3">Belongs to the DPH1/DPH2 family. DPH1 subfamily.</text>
</comment>
<name>A0ABD3QS84_9STRA</name>
<evidence type="ECO:0000313" key="16">
    <source>
        <dbReference type="EMBL" id="KAL3803105.1"/>
    </source>
</evidence>
<dbReference type="SFLD" id="SFLDS00032">
    <property type="entry name" value="Radical_SAM_3-amino-3-carboxyp"/>
    <property type="match status" value="1"/>
</dbReference>
<feature type="compositionally biased region" description="Basic residues" evidence="15">
    <location>
        <begin position="234"/>
        <end position="245"/>
    </location>
</feature>
<evidence type="ECO:0000313" key="17">
    <source>
        <dbReference type="Proteomes" id="UP001530315"/>
    </source>
</evidence>
<dbReference type="Proteomes" id="UP001530315">
    <property type="component" value="Unassembled WGS sequence"/>
</dbReference>
<keyword evidence="17" id="KW-1185">Reference proteome</keyword>
<evidence type="ECO:0000256" key="5">
    <source>
        <dbReference type="ARBA" id="ARBA00021915"/>
    </source>
</evidence>
<evidence type="ECO:0000256" key="10">
    <source>
        <dbReference type="ARBA" id="ARBA00023014"/>
    </source>
</evidence>
<evidence type="ECO:0000256" key="15">
    <source>
        <dbReference type="SAM" id="MobiDB-lite"/>
    </source>
</evidence>
<dbReference type="Pfam" id="PF01866">
    <property type="entry name" value="Diphthamide_syn"/>
    <property type="match status" value="3"/>
</dbReference>
<dbReference type="Gene3D" id="3.40.50.11850">
    <property type="entry name" value="Diphthamide synthesis DPH1/DPH2 domain 2"/>
    <property type="match status" value="1"/>
</dbReference>
<dbReference type="GO" id="GO:0046872">
    <property type="term" value="F:metal ion binding"/>
    <property type="evidence" value="ECO:0007669"/>
    <property type="project" value="UniProtKB-KW"/>
</dbReference>
<dbReference type="AlphaFoldDB" id="A0ABD3QS84"/>
<dbReference type="EC" id="2.5.1.108" evidence="4"/>
<dbReference type="InterPro" id="IPR042264">
    <property type="entry name" value="DPH1/DPH2_2"/>
</dbReference>
<evidence type="ECO:0000256" key="9">
    <source>
        <dbReference type="ARBA" id="ARBA00023004"/>
    </source>
</evidence>
<dbReference type="EMBL" id="JALLAZ020000123">
    <property type="protein sequence ID" value="KAL3803105.1"/>
    <property type="molecule type" value="Genomic_DNA"/>
</dbReference>
<comment type="catalytic activity">
    <reaction evidence="14">
        <text>L-histidyl-[translation elongation factor 2] + S-adenosyl-L-methionine = 2-[(3S)-amino-3-carboxypropyl]-L-histidyl-[translation elongation factor 2] + S-methyl-5'-thioadenosine + H(+)</text>
        <dbReference type="Rhea" id="RHEA:36783"/>
        <dbReference type="Rhea" id="RHEA-COMP:9748"/>
        <dbReference type="Rhea" id="RHEA-COMP:9749"/>
        <dbReference type="ChEBI" id="CHEBI:15378"/>
        <dbReference type="ChEBI" id="CHEBI:17509"/>
        <dbReference type="ChEBI" id="CHEBI:29979"/>
        <dbReference type="ChEBI" id="CHEBI:59789"/>
        <dbReference type="ChEBI" id="CHEBI:73995"/>
        <dbReference type="EC" id="2.5.1.108"/>
    </reaction>
</comment>
<keyword evidence="7" id="KW-0949">S-adenosyl-L-methionine</keyword>
<evidence type="ECO:0000256" key="3">
    <source>
        <dbReference type="ARBA" id="ARBA00010173"/>
    </source>
</evidence>
<evidence type="ECO:0000256" key="2">
    <source>
        <dbReference type="ARBA" id="ARBA00005156"/>
    </source>
</evidence>
<gene>
    <name evidence="16" type="ORF">ACHAW5_001969</name>
</gene>
<evidence type="ECO:0000256" key="8">
    <source>
        <dbReference type="ARBA" id="ARBA00022723"/>
    </source>
</evidence>
<dbReference type="InterPro" id="IPR042265">
    <property type="entry name" value="DPH1/DPH2_3"/>
</dbReference>
<dbReference type="PANTHER" id="PTHR10762">
    <property type="entry name" value="DIPHTHAMIDE BIOSYNTHESIS PROTEIN"/>
    <property type="match status" value="1"/>
</dbReference>
<feature type="compositionally biased region" description="Basic and acidic residues" evidence="15">
    <location>
        <begin position="250"/>
        <end position="259"/>
    </location>
</feature>
<dbReference type="GO" id="GO:0090560">
    <property type="term" value="F:2-(3-amino-3-carboxypropyl)histidine synthase activity"/>
    <property type="evidence" value="ECO:0007669"/>
    <property type="project" value="UniProtKB-EC"/>
</dbReference>
<comment type="caution">
    <text evidence="16">The sequence shown here is derived from an EMBL/GenBank/DDBJ whole genome shotgun (WGS) entry which is preliminary data.</text>
</comment>
<comment type="cofactor">
    <cofactor evidence="1">
        <name>[4Fe-4S] cluster</name>
        <dbReference type="ChEBI" id="CHEBI:49883"/>
    </cofactor>
</comment>
<evidence type="ECO:0000256" key="14">
    <source>
        <dbReference type="ARBA" id="ARBA00048403"/>
    </source>
</evidence>
<evidence type="ECO:0000256" key="13">
    <source>
        <dbReference type="ARBA" id="ARBA00032789"/>
    </source>
</evidence>
<evidence type="ECO:0000256" key="7">
    <source>
        <dbReference type="ARBA" id="ARBA00022691"/>
    </source>
</evidence>
<keyword evidence="9" id="KW-0408">Iron</keyword>
<dbReference type="InterPro" id="IPR016435">
    <property type="entry name" value="DPH1/DPH2"/>
</dbReference>
<dbReference type="NCBIfam" id="TIGR00322">
    <property type="entry name" value="diphth2_R"/>
    <property type="match status" value="3"/>
</dbReference>
<reference evidence="16 17" key="1">
    <citation type="submission" date="2024-10" db="EMBL/GenBank/DDBJ databases">
        <title>Updated reference genomes for cyclostephanoid diatoms.</title>
        <authorList>
            <person name="Roberts W.R."/>
            <person name="Alverson A.J."/>
        </authorList>
    </citation>
    <scope>NUCLEOTIDE SEQUENCE [LARGE SCALE GENOMIC DNA]</scope>
    <source>
        <strain evidence="16 17">AJA276-08</strain>
    </source>
</reference>
<accession>A0ABD3QS84</accession>
<sequence>MYASTIGDILVRFSHRYRPRPGGEGEGERDDAIVAVVPRRLNSLSVLGDVTYGACCVDDLSAKSLGCDLLVHYGHSCLVPLNRTSLPCLYVFVEICVDVGHLVDCVRLTFEGEEAERRGGGRGRRGDADLDYGTTLGEVDPPSLVVEACVMGTVQFRSAVMEAARLLDDRDDDDDDDVDDSPAGDGRRRRCAVVRFRSIVPQAKPLSPGEVLGCTSPSGLAGLDFDAASSSSSGRRRRRRRRRAGAAKTRTGEDRRGDDDVTGAPSSGDDGRRAEPVPSNYDNDDDDADDMRVVPEERGRRERVMIFIADGRFHLEAAMMSNPTLRALRYDPYSKTLTEERYETSKMRGLRAEAVIGARRALGISYPLDGDDPRRRAETAVVGAGPPECGDDVADRVLWRCPLPTSLNSPERRLIAHPANVGTMGIVLGTLGRQGNPAILSRVRSLLRSRGMRVTIVLLSEIHPAKLDAMSLGPDGIRAWVQIACPRLSVDWGHHFSVPVLSPYELFVALGEADDSYLLGSGGAGEAREGGKGEEVGYPMDFYSKSGGPWANYHDENKDRKVVSFGS</sequence>
<comment type="pathway">
    <text evidence="2">Protein modification; peptidyl-diphthamide biosynthesis.</text>
</comment>
<evidence type="ECO:0000256" key="6">
    <source>
        <dbReference type="ARBA" id="ARBA00022679"/>
    </source>
</evidence>
<evidence type="ECO:0000256" key="1">
    <source>
        <dbReference type="ARBA" id="ARBA00001966"/>
    </source>
</evidence>
<keyword evidence="8" id="KW-0479">Metal-binding</keyword>
<dbReference type="PANTHER" id="PTHR10762:SF1">
    <property type="entry name" value="2-(3-AMINO-3-CARBOXYPROPYL)HISTIDINE SYNTHASE SUBUNIT 1"/>
    <property type="match status" value="1"/>
</dbReference>
<evidence type="ECO:0000256" key="11">
    <source>
        <dbReference type="ARBA" id="ARBA00031690"/>
    </source>
</evidence>
<organism evidence="16 17">
    <name type="scientific">Stephanodiscus triporus</name>
    <dbReference type="NCBI Taxonomy" id="2934178"/>
    <lineage>
        <taxon>Eukaryota</taxon>
        <taxon>Sar</taxon>
        <taxon>Stramenopiles</taxon>
        <taxon>Ochrophyta</taxon>
        <taxon>Bacillariophyta</taxon>
        <taxon>Coscinodiscophyceae</taxon>
        <taxon>Thalassiosirophycidae</taxon>
        <taxon>Stephanodiscales</taxon>
        <taxon>Stephanodiscaceae</taxon>
        <taxon>Stephanodiscus</taxon>
    </lineage>
</organism>
<evidence type="ECO:0000256" key="4">
    <source>
        <dbReference type="ARBA" id="ARBA00012221"/>
    </source>
</evidence>
<proteinExistence type="inferred from homology"/>